<reference evidence="7" key="1">
    <citation type="journal article" date="2014" name="Int. J. Syst. Evol. Microbiol.">
        <title>Complete genome of a new Firmicutes species belonging to the dominant human colonic microbiota ('Ruminococcus bicirculans') reveals two chromosomes and a selective capacity to utilize plant glucans.</title>
        <authorList>
            <consortium name="NISC Comparative Sequencing Program"/>
            <person name="Wegmann U."/>
            <person name="Louis P."/>
            <person name="Goesmann A."/>
            <person name="Henrissat B."/>
            <person name="Duncan S.H."/>
            <person name="Flint H.J."/>
        </authorList>
    </citation>
    <scope>NUCLEOTIDE SEQUENCE</scope>
    <source>
        <strain evidence="7">NBRC 103627</strain>
    </source>
</reference>
<protein>
    <submittedName>
        <fullName evidence="7">LysR family transcriptional regulator</fullName>
    </submittedName>
</protein>
<accession>A0ABW2BP54</accession>
<dbReference type="EMBL" id="JBHSWN010000001">
    <property type="protein sequence ID" value="MFC6789624.1"/>
    <property type="molecule type" value="Genomic_DNA"/>
</dbReference>
<dbReference type="Gene3D" id="3.40.190.10">
    <property type="entry name" value="Periplasmic binding protein-like II"/>
    <property type="match status" value="2"/>
</dbReference>
<dbReference type="EMBL" id="JBHSWN010000001">
    <property type="protein sequence ID" value="MFC6792232.1"/>
    <property type="molecule type" value="Genomic_DNA"/>
</dbReference>
<dbReference type="PANTHER" id="PTHR30346:SF28">
    <property type="entry name" value="HTH-TYPE TRANSCRIPTIONAL REGULATOR CYNR"/>
    <property type="match status" value="1"/>
</dbReference>
<dbReference type="Pfam" id="PF00126">
    <property type="entry name" value="HTH_1"/>
    <property type="match status" value="1"/>
</dbReference>
<dbReference type="CDD" id="cd05466">
    <property type="entry name" value="PBP2_LTTR_substrate"/>
    <property type="match status" value="1"/>
</dbReference>
<dbReference type="InterPro" id="IPR005119">
    <property type="entry name" value="LysR_subst-bd"/>
</dbReference>
<dbReference type="PRINTS" id="PR00039">
    <property type="entry name" value="HTHLYSR"/>
</dbReference>
<sequence>MEFHEIRYFLAVGETRNFTKAAAACRITQPALTRAIRKLEEELGGMLVSRERGNIHLTDLGRLLEPSLREMIVQAGEAKRTAESFLSLTGAPIRLGVMCTVGPVRFTGFLNEFRVSHPGIELTLIEGMSSELKDLLRSGDLDVAVISDPDGFEPPLLARVLYEEPFVLACGPTHAFAARKAVTPEDLEGEIYLQRIHCEYRDRLAQMLADRGITIRRAHRSEREDWIQSMVAAGMGVCFLPSFSATVPGLVQLPVVDPGISREVCIVTIAQRRPSPPMAALLSALDRYVWTNDRMEPDRLGAGELPHI</sequence>
<comment type="similarity">
    <text evidence="1">Belongs to the LysR transcriptional regulatory family.</text>
</comment>
<dbReference type="Gene3D" id="1.10.10.10">
    <property type="entry name" value="Winged helix-like DNA-binding domain superfamily/Winged helix DNA-binding domain"/>
    <property type="match status" value="1"/>
</dbReference>
<evidence type="ECO:0000313" key="8">
    <source>
        <dbReference type="Proteomes" id="UP001596292"/>
    </source>
</evidence>
<keyword evidence="2" id="KW-0805">Transcription regulation</keyword>
<evidence type="ECO:0000256" key="1">
    <source>
        <dbReference type="ARBA" id="ARBA00009437"/>
    </source>
</evidence>
<reference evidence="8" key="2">
    <citation type="journal article" date="2019" name="Int. J. Syst. Evol. Microbiol.">
        <title>The Global Catalogue of Microorganisms (GCM) 10K type strain sequencing project: providing services to taxonomists for standard genome sequencing and annotation.</title>
        <authorList>
            <consortium name="The Broad Institute Genomics Platform"/>
            <consortium name="The Broad Institute Genome Sequencing Center for Infectious Disease"/>
            <person name="Wu L."/>
            <person name="Ma J."/>
        </authorList>
    </citation>
    <scope>NUCLEOTIDE SEQUENCE [LARGE SCALE GENOMIC DNA]</scope>
    <source>
        <strain evidence="8">CCUG 48316</strain>
    </source>
</reference>
<evidence type="ECO:0000313" key="6">
    <source>
        <dbReference type="EMBL" id="MFC6789624.1"/>
    </source>
</evidence>
<dbReference type="PANTHER" id="PTHR30346">
    <property type="entry name" value="TRANSCRIPTIONAL DUAL REGULATOR HCAR-RELATED"/>
    <property type="match status" value="1"/>
</dbReference>
<evidence type="ECO:0000256" key="2">
    <source>
        <dbReference type="ARBA" id="ARBA00023015"/>
    </source>
</evidence>
<evidence type="ECO:0000256" key="3">
    <source>
        <dbReference type="ARBA" id="ARBA00023125"/>
    </source>
</evidence>
<dbReference type="InterPro" id="IPR036390">
    <property type="entry name" value="WH_DNA-bd_sf"/>
</dbReference>
<feature type="domain" description="HTH lysR-type" evidence="5">
    <location>
        <begin position="1"/>
        <end position="58"/>
    </location>
</feature>
<dbReference type="Proteomes" id="UP001596292">
    <property type="component" value="Unassembled WGS sequence"/>
</dbReference>
<proteinExistence type="inferred from homology"/>
<organism evidence="7 8">
    <name type="scientific">Methylobacterium komagatae</name>
    <dbReference type="NCBI Taxonomy" id="374425"/>
    <lineage>
        <taxon>Bacteria</taxon>
        <taxon>Pseudomonadati</taxon>
        <taxon>Pseudomonadota</taxon>
        <taxon>Alphaproteobacteria</taxon>
        <taxon>Hyphomicrobiales</taxon>
        <taxon>Methylobacteriaceae</taxon>
        <taxon>Methylobacterium</taxon>
    </lineage>
</organism>
<dbReference type="InterPro" id="IPR000847">
    <property type="entry name" value="LysR_HTH_N"/>
</dbReference>
<keyword evidence="4" id="KW-0804">Transcription</keyword>
<dbReference type="InterPro" id="IPR036388">
    <property type="entry name" value="WH-like_DNA-bd_sf"/>
</dbReference>
<keyword evidence="8" id="KW-1185">Reference proteome</keyword>
<evidence type="ECO:0000259" key="5">
    <source>
        <dbReference type="PROSITE" id="PS50931"/>
    </source>
</evidence>
<dbReference type="RefSeq" id="WP_378968758.1">
    <property type="nucleotide sequence ID" value="NZ_JBHSWN010000001.1"/>
</dbReference>
<keyword evidence="3" id="KW-0238">DNA-binding</keyword>
<dbReference type="SUPFAM" id="SSF46785">
    <property type="entry name" value="Winged helix' DNA-binding domain"/>
    <property type="match status" value="1"/>
</dbReference>
<dbReference type="PROSITE" id="PS50931">
    <property type="entry name" value="HTH_LYSR"/>
    <property type="match status" value="1"/>
</dbReference>
<comment type="caution">
    <text evidence="7">The sequence shown here is derived from an EMBL/GenBank/DDBJ whole genome shotgun (WGS) entry which is preliminary data.</text>
</comment>
<gene>
    <name evidence="6" type="ORF">ACFQE0_08350</name>
    <name evidence="7" type="ORF">ACFQE0_23275</name>
</gene>
<evidence type="ECO:0000313" key="7">
    <source>
        <dbReference type="EMBL" id="MFC6792232.1"/>
    </source>
</evidence>
<name>A0ABW2BP54_9HYPH</name>
<dbReference type="Pfam" id="PF03466">
    <property type="entry name" value="LysR_substrate"/>
    <property type="match status" value="1"/>
</dbReference>
<dbReference type="SUPFAM" id="SSF53850">
    <property type="entry name" value="Periplasmic binding protein-like II"/>
    <property type="match status" value="1"/>
</dbReference>
<evidence type="ECO:0000256" key="4">
    <source>
        <dbReference type="ARBA" id="ARBA00023163"/>
    </source>
</evidence>
<reference evidence="7" key="3">
    <citation type="submission" date="2024-09" db="EMBL/GenBank/DDBJ databases">
        <authorList>
            <person name="Sun Q."/>
            <person name="Mori K."/>
        </authorList>
    </citation>
    <scope>NUCLEOTIDE SEQUENCE</scope>
    <source>
        <strain evidence="7">NBRC 103627</strain>
    </source>
</reference>